<evidence type="ECO:0000256" key="1">
    <source>
        <dbReference type="ARBA" id="ARBA00001974"/>
    </source>
</evidence>
<evidence type="ECO:0000256" key="4">
    <source>
        <dbReference type="ARBA" id="ARBA00022827"/>
    </source>
</evidence>
<dbReference type="InterPro" id="IPR009100">
    <property type="entry name" value="AcylCoA_DH/oxidase_NM_dom_sf"/>
</dbReference>
<dbReference type="PANTHER" id="PTHR43884">
    <property type="entry name" value="ACYL-COA DEHYDROGENASE"/>
    <property type="match status" value="1"/>
</dbReference>
<comment type="cofactor">
    <cofactor evidence="1 5">
        <name>FAD</name>
        <dbReference type="ChEBI" id="CHEBI:57692"/>
    </cofactor>
</comment>
<evidence type="ECO:0000256" key="2">
    <source>
        <dbReference type="ARBA" id="ARBA00009347"/>
    </source>
</evidence>
<gene>
    <name evidence="8" type="ORF">LZC94_04330</name>
</gene>
<dbReference type="Pfam" id="PF00441">
    <property type="entry name" value="Acyl-CoA_dh_1"/>
    <property type="match status" value="1"/>
</dbReference>
<evidence type="ECO:0000256" key="5">
    <source>
        <dbReference type="RuleBase" id="RU362125"/>
    </source>
</evidence>
<dbReference type="EMBL" id="CP089984">
    <property type="protein sequence ID" value="WXB16508.1"/>
    <property type="molecule type" value="Genomic_DNA"/>
</dbReference>
<dbReference type="InterPro" id="IPR037069">
    <property type="entry name" value="AcylCoA_DH/ox_N_sf"/>
</dbReference>
<dbReference type="InterPro" id="IPR036250">
    <property type="entry name" value="AcylCo_DH-like_C"/>
</dbReference>
<evidence type="ECO:0000313" key="9">
    <source>
        <dbReference type="Proteomes" id="UP001370348"/>
    </source>
</evidence>
<dbReference type="SUPFAM" id="SSF47203">
    <property type="entry name" value="Acyl-CoA dehydrogenase C-terminal domain-like"/>
    <property type="match status" value="1"/>
</dbReference>
<dbReference type="Gene3D" id="2.40.110.10">
    <property type="entry name" value="Butyryl-CoA Dehydrogenase, subunit A, domain 2"/>
    <property type="match status" value="1"/>
</dbReference>
<dbReference type="SUPFAM" id="SSF56645">
    <property type="entry name" value="Acyl-CoA dehydrogenase NM domain-like"/>
    <property type="match status" value="1"/>
</dbReference>
<reference evidence="8 9" key="1">
    <citation type="submission" date="2021-12" db="EMBL/GenBank/DDBJ databases">
        <title>Discovery of the Pendulisporaceae a myxobacterial family with distinct sporulation behavior and unique specialized metabolism.</title>
        <authorList>
            <person name="Garcia R."/>
            <person name="Popoff A."/>
            <person name="Bader C.D."/>
            <person name="Loehr J."/>
            <person name="Walesch S."/>
            <person name="Walt C."/>
            <person name="Boldt J."/>
            <person name="Bunk B."/>
            <person name="Haeckl F.J.F.P.J."/>
            <person name="Gunesch A.P."/>
            <person name="Birkelbach J."/>
            <person name="Nuebel U."/>
            <person name="Pietschmann T."/>
            <person name="Bach T."/>
            <person name="Mueller R."/>
        </authorList>
    </citation>
    <scope>NUCLEOTIDE SEQUENCE [LARGE SCALE GENOMIC DNA]</scope>
    <source>
        <strain evidence="8 9">MSr11954</strain>
    </source>
</reference>
<keyword evidence="5" id="KW-0560">Oxidoreductase</keyword>
<sequence>MHIPEAYHVIERLEAQLGDPNDREQVLSFKRAVELDERDEYPRDGCAVLDRAGINDYYIPVTDGGRLASFDVLAAIARTVGRRDLTVAIAHHKTFLAAVHVWVAGSTAQRQRTALYIRSGGRMALGYHEKEHGSDFQATETVAQAIESGEYVLDGEKWFVNNATVGDVQTIFARTNERGGPRGFSLFLVDKRALDRDMYAHLPKLMTHGARGVDFSGIRFTKARLAADCLIGSQGGGVELTLRSFQITRAVVPAISLGAADTALRAVLEFALQRRLYGTTVFALARPRATIVDAFVDLLACDCVVIATARALHIVPEELRLWSAVTKFFVPATVGAMLDDLGEVLGARAYLREGYKFGIFQKIVRDHGAVPMFHAGGFLLLQTVGLSIPQLNTFRRSASPEARDAILDVLDTIFAWRHPLPPFEPDRLVPYGRFRDLLFAVERLSEQLEDGDVQTGLEPSVAGALAASFAALRTAVTHQGRDLDEHRARFGPSSSDKPEFFAICERYCVLHAAVVCAYTWARNRQDMDPAFGGGHWLVLCLQRLLQRVGIHQPVPDGIRDHVAELLVRLHRESRSFSVIPWRLAEPTSS</sequence>
<keyword evidence="3 5" id="KW-0285">Flavoprotein</keyword>
<name>A0ABZ2LZY5_9BACT</name>
<evidence type="ECO:0000259" key="7">
    <source>
        <dbReference type="Pfam" id="PF02770"/>
    </source>
</evidence>
<dbReference type="CDD" id="cd00567">
    <property type="entry name" value="ACAD"/>
    <property type="match status" value="1"/>
</dbReference>
<keyword evidence="9" id="KW-1185">Reference proteome</keyword>
<dbReference type="InterPro" id="IPR046373">
    <property type="entry name" value="Acyl-CoA_Oxase/DH_mid-dom_sf"/>
</dbReference>
<organism evidence="8 9">
    <name type="scientific">Pendulispora albinea</name>
    <dbReference type="NCBI Taxonomy" id="2741071"/>
    <lineage>
        <taxon>Bacteria</taxon>
        <taxon>Pseudomonadati</taxon>
        <taxon>Myxococcota</taxon>
        <taxon>Myxococcia</taxon>
        <taxon>Myxococcales</taxon>
        <taxon>Sorangiineae</taxon>
        <taxon>Pendulisporaceae</taxon>
        <taxon>Pendulispora</taxon>
    </lineage>
</organism>
<dbReference type="Gene3D" id="1.10.540.10">
    <property type="entry name" value="Acyl-CoA dehydrogenase/oxidase, N-terminal domain"/>
    <property type="match status" value="1"/>
</dbReference>
<dbReference type="InterPro" id="IPR006091">
    <property type="entry name" value="Acyl-CoA_Oxase/DH_mid-dom"/>
</dbReference>
<dbReference type="PANTHER" id="PTHR43884:SF19">
    <property type="entry name" value="ACYL-COA DEHYDROGENASE FADE4-RELATED"/>
    <property type="match status" value="1"/>
</dbReference>
<comment type="similarity">
    <text evidence="2 5">Belongs to the acyl-CoA dehydrogenase family.</text>
</comment>
<feature type="domain" description="Acyl-CoA oxidase/dehydrogenase middle" evidence="7">
    <location>
        <begin position="125"/>
        <end position="222"/>
    </location>
</feature>
<keyword evidence="4 5" id="KW-0274">FAD</keyword>
<evidence type="ECO:0000256" key="3">
    <source>
        <dbReference type="ARBA" id="ARBA00022630"/>
    </source>
</evidence>
<feature type="domain" description="Acyl-CoA dehydrogenase/oxidase C-terminal" evidence="6">
    <location>
        <begin position="235"/>
        <end position="367"/>
    </location>
</feature>
<evidence type="ECO:0000313" key="8">
    <source>
        <dbReference type="EMBL" id="WXB16508.1"/>
    </source>
</evidence>
<dbReference type="Pfam" id="PF02770">
    <property type="entry name" value="Acyl-CoA_dh_M"/>
    <property type="match status" value="1"/>
</dbReference>
<dbReference type="Gene3D" id="1.20.140.10">
    <property type="entry name" value="Butyryl-CoA Dehydrogenase, subunit A, domain 3"/>
    <property type="match status" value="1"/>
</dbReference>
<dbReference type="InterPro" id="IPR009075">
    <property type="entry name" value="AcylCo_DH/oxidase_C"/>
</dbReference>
<dbReference type="RefSeq" id="WP_394826133.1">
    <property type="nucleotide sequence ID" value="NZ_CP089984.1"/>
</dbReference>
<protein>
    <submittedName>
        <fullName evidence="8">Acyl-CoA dehydrogenase</fullName>
    </submittedName>
</protein>
<accession>A0ABZ2LZY5</accession>
<proteinExistence type="inferred from homology"/>
<evidence type="ECO:0000259" key="6">
    <source>
        <dbReference type="Pfam" id="PF00441"/>
    </source>
</evidence>
<dbReference type="Proteomes" id="UP001370348">
    <property type="component" value="Chromosome"/>
</dbReference>